<dbReference type="EMBL" id="CP110434">
    <property type="protein sequence ID" value="WAQ91390.1"/>
    <property type="molecule type" value="Genomic_DNA"/>
</dbReference>
<evidence type="ECO:0000313" key="4">
    <source>
        <dbReference type="Proteomes" id="UP001164743"/>
    </source>
</evidence>
<reference evidence="3" key="1">
    <citation type="submission" date="2022-10" db="EMBL/GenBank/DDBJ databases">
        <title>Puccinia triticina Genome sequencing and assembly.</title>
        <authorList>
            <person name="Li C."/>
        </authorList>
    </citation>
    <scope>NUCLEOTIDE SEQUENCE</scope>
    <source>
        <strain evidence="3">Pt15</strain>
    </source>
</reference>
<name>A0ABY7D2D5_9BASI</name>
<dbReference type="GeneID" id="77803867"/>
<gene>
    <name evidence="3" type="ORF">PtA15_14A273</name>
</gene>
<proteinExistence type="predicted"/>
<sequence length="190" mass="20209">MHCTVLLALLLAAMVAISSAVSTTCALGHWVQGRKSGGDPPTCGAPIHCYMHPAKIQGYCKEKPPAWFLRCDKCNVDIGPQPAQEPCTANHLKPCRCGDIPATPAIRRTPAPVAPRRPFPSGSRPPPLQRNDGTLPLPHPPSGSRPPPQRPQRNDGTFPLPSPSPSAPPQPPRLPPGIYRLPPPPASGNK</sequence>
<evidence type="ECO:0000256" key="1">
    <source>
        <dbReference type="SAM" id="MobiDB-lite"/>
    </source>
</evidence>
<dbReference type="Proteomes" id="UP001164743">
    <property type="component" value="Chromosome 14A"/>
</dbReference>
<feature type="chain" id="PRO_5046958904" evidence="2">
    <location>
        <begin position="21"/>
        <end position="190"/>
    </location>
</feature>
<feature type="compositionally biased region" description="Pro residues" evidence="1">
    <location>
        <begin position="160"/>
        <end position="190"/>
    </location>
</feature>
<evidence type="ECO:0000256" key="2">
    <source>
        <dbReference type="SAM" id="SignalP"/>
    </source>
</evidence>
<feature type="compositionally biased region" description="Pro residues" evidence="1">
    <location>
        <begin position="137"/>
        <end position="150"/>
    </location>
</feature>
<feature type="compositionally biased region" description="Pro residues" evidence="1">
    <location>
        <begin position="112"/>
        <end position="128"/>
    </location>
</feature>
<dbReference type="RefSeq" id="XP_053026945.1">
    <property type="nucleotide sequence ID" value="XM_053162972.1"/>
</dbReference>
<feature type="region of interest" description="Disordered" evidence="1">
    <location>
        <begin position="104"/>
        <end position="190"/>
    </location>
</feature>
<accession>A0ABY7D2D5</accession>
<protein>
    <submittedName>
        <fullName evidence="3">Uncharacterized protein</fullName>
    </submittedName>
</protein>
<keyword evidence="4" id="KW-1185">Reference proteome</keyword>
<feature type="signal peptide" evidence="2">
    <location>
        <begin position="1"/>
        <end position="20"/>
    </location>
</feature>
<keyword evidence="2" id="KW-0732">Signal</keyword>
<evidence type="ECO:0000313" key="3">
    <source>
        <dbReference type="EMBL" id="WAQ91390.1"/>
    </source>
</evidence>
<organism evidence="3 4">
    <name type="scientific">Puccinia triticina</name>
    <dbReference type="NCBI Taxonomy" id="208348"/>
    <lineage>
        <taxon>Eukaryota</taxon>
        <taxon>Fungi</taxon>
        <taxon>Dikarya</taxon>
        <taxon>Basidiomycota</taxon>
        <taxon>Pucciniomycotina</taxon>
        <taxon>Pucciniomycetes</taxon>
        <taxon>Pucciniales</taxon>
        <taxon>Pucciniaceae</taxon>
        <taxon>Puccinia</taxon>
    </lineage>
</organism>